<reference evidence="9" key="1">
    <citation type="submission" date="2020-12" db="EMBL/GenBank/DDBJ databases">
        <title>Bacterial taxonomy.</title>
        <authorList>
            <person name="Pan X."/>
        </authorList>
    </citation>
    <scope>NUCLEOTIDE SEQUENCE</scope>
    <source>
        <strain evidence="9">B2012</strain>
    </source>
</reference>
<evidence type="ECO:0000256" key="1">
    <source>
        <dbReference type="ARBA" id="ARBA00004167"/>
    </source>
</evidence>
<evidence type="ECO:0000256" key="7">
    <source>
        <dbReference type="SAM" id="MobiDB-lite"/>
    </source>
</evidence>
<keyword evidence="4" id="KW-0472">Membrane</keyword>
<dbReference type="AlphaFoldDB" id="A0A934IT35"/>
<feature type="compositionally biased region" description="Basic residues" evidence="7">
    <location>
        <begin position="112"/>
        <end position="123"/>
    </location>
</feature>
<keyword evidence="10" id="KW-1185">Reference proteome</keyword>
<evidence type="ECO:0000313" key="9">
    <source>
        <dbReference type="EMBL" id="MBJ3777697.1"/>
    </source>
</evidence>
<evidence type="ECO:0000256" key="8">
    <source>
        <dbReference type="SAM" id="SignalP"/>
    </source>
</evidence>
<feature type="signal peptide" evidence="8">
    <location>
        <begin position="1"/>
        <end position="36"/>
    </location>
</feature>
<feature type="compositionally biased region" description="Basic residues" evidence="7">
    <location>
        <begin position="76"/>
        <end position="102"/>
    </location>
</feature>
<organism evidence="9 10">
    <name type="scientific">Acuticoccus mangrovi</name>
    <dbReference type="NCBI Taxonomy" id="2796142"/>
    <lineage>
        <taxon>Bacteria</taxon>
        <taxon>Pseudomonadati</taxon>
        <taxon>Pseudomonadota</taxon>
        <taxon>Alphaproteobacteria</taxon>
        <taxon>Hyphomicrobiales</taxon>
        <taxon>Amorphaceae</taxon>
        <taxon>Acuticoccus</taxon>
    </lineage>
</organism>
<comment type="function">
    <text evidence="6">Has immunoglobulin-binding and hemagglutination properties, and can bind to mannose. Essential for virulence. May be involved in LPS biosynthesis or polysaccharide transport.</text>
</comment>
<keyword evidence="8" id="KW-0732">Signal</keyword>
<evidence type="ECO:0000256" key="2">
    <source>
        <dbReference type="ARBA" id="ARBA00010270"/>
    </source>
</evidence>
<gene>
    <name evidence="9" type="ORF">JCR33_18470</name>
</gene>
<evidence type="ECO:0000313" key="10">
    <source>
        <dbReference type="Proteomes" id="UP000609531"/>
    </source>
</evidence>
<comment type="similarity">
    <text evidence="2">Belongs to the BA14k family.</text>
</comment>
<dbReference type="InterPro" id="IPR012413">
    <property type="entry name" value="BA14K"/>
</dbReference>
<evidence type="ECO:0000256" key="6">
    <source>
        <dbReference type="ARBA" id="ARBA00025321"/>
    </source>
</evidence>
<feature type="chain" id="PRO_5037206078" description="Lectin-like protein BA14k" evidence="8">
    <location>
        <begin position="37"/>
        <end position="221"/>
    </location>
</feature>
<dbReference type="Pfam" id="PF07886">
    <property type="entry name" value="BA14K"/>
    <property type="match status" value="1"/>
</dbReference>
<evidence type="ECO:0000256" key="4">
    <source>
        <dbReference type="ARBA" id="ARBA00022475"/>
    </source>
</evidence>
<keyword evidence="5" id="KW-0430">Lectin</keyword>
<name>A0A934IT35_9HYPH</name>
<comment type="caution">
    <text evidence="9">The sequence shown here is derived from an EMBL/GenBank/DDBJ whole genome shotgun (WGS) entry which is preliminary data.</text>
</comment>
<evidence type="ECO:0000256" key="3">
    <source>
        <dbReference type="ARBA" id="ARBA00020552"/>
    </source>
</evidence>
<feature type="region of interest" description="Disordered" evidence="7">
    <location>
        <begin position="73"/>
        <end position="123"/>
    </location>
</feature>
<comment type="subcellular location">
    <subcellularLocation>
        <location evidence="1">Membrane</location>
        <topology evidence="1">Single-pass membrane protein</topology>
    </subcellularLocation>
</comment>
<accession>A0A934IT35</accession>
<dbReference type="GO" id="GO:0016020">
    <property type="term" value="C:membrane"/>
    <property type="evidence" value="ECO:0007669"/>
    <property type="project" value="UniProtKB-SubCell"/>
</dbReference>
<protein>
    <recommendedName>
        <fullName evidence="3">Lectin-like protein BA14k</fullName>
    </recommendedName>
</protein>
<dbReference type="EMBL" id="JAEKJA010000020">
    <property type="protein sequence ID" value="MBJ3777697.1"/>
    <property type="molecule type" value="Genomic_DNA"/>
</dbReference>
<proteinExistence type="inferred from homology"/>
<sequence length="221" mass="24938">MEEVRSMMFIRIRRAGAWASLAAALAFVAPAGGAMAATHGQPTALTITPELAQTTANASTSTGVELIQVAQNNDAKRRKVQRQKNANRRQVNRQKNVNRRQVNRQQNVNRRQVNRHQNANRRYVRRHRYNNRWYYYDGNRWYDDSGAYVAAGLIGLATGALIGSAMSNSGQTVVVDEPAYGVPAPYTAEWYRQCDLKYNSFRASDGTFLGYDGVRHRCRLP</sequence>
<keyword evidence="4" id="KW-1003">Cell membrane</keyword>
<dbReference type="Proteomes" id="UP000609531">
    <property type="component" value="Unassembled WGS sequence"/>
</dbReference>
<evidence type="ECO:0000256" key="5">
    <source>
        <dbReference type="ARBA" id="ARBA00022734"/>
    </source>
</evidence>
<dbReference type="GO" id="GO:0030246">
    <property type="term" value="F:carbohydrate binding"/>
    <property type="evidence" value="ECO:0007669"/>
    <property type="project" value="UniProtKB-KW"/>
</dbReference>